<dbReference type="EMBL" id="JACEGA010000001">
    <property type="protein sequence ID" value="MBB2184145.1"/>
    <property type="molecule type" value="Genomic_DNA"/>
</dbReference>
<gene>
    <name evidence="1" type="ORF">H0486_14795</name>
</gene>
<proteinExistence type="predicted"/>
<dbReference type="RefSeq" id="WP_228353740.1">
    <property type="nucleotide sequence ID" value="NZ_JACEGA010000001.1"/>
</dbReference>
<protein>
    <submittedName>
        <fullName evidence="1">Endosialidase</fullName>
    </submittedName>
</protein>
<evidence type="ECO:0000313" key="1">
    <source>
        <dbReference type="EMBL" id="MBB2184145.1"/>
    </source>
</evidence>
<organism evidence="1 2">
    <name type="scientific">Variimorphobacter saccharofermentans</name>
    <dbReference type="NCBI Taxonomy" id="2755051"/>
    <lineage>
        <taxon>Bacteria</taxon>
        <taxon>Bacillati</taxon>
        <taxon>Bacillota</taxon>
        <taxon>Clostridia</taxon>
        <taxon>Lachnospirales</taxon>
        <taxon>Lachnospiraceae</taxon>
        <taxon>Variimorphobacter</taxon>
    </lineage>
</organism>
<dbReference type="AlphaFoldDB" id="A0A839K2K9"/>
<name>A0A839K2K9_9FIRM</name>
<evidence type="ECO:0000313" key="2">
    <source>
        <dbReference type="Proteomes" id="UP000574276"/>
    </source>
</evidence>
<accession>A0A839K2K9</accession>
<comment type="caution">
    <text evidence="1">The sequence shown here is derived from an EMBL/GenBank/DDBJ whole genome shotgun (WGS) entry which is preliminary data.</text>
</comment>
<dbReference type="Proteomes" id="UP000574276">
    <property type="component" value="Unassembled WGS sequence"/>
</dbReference>
<sequence length="137" mass="15561">MAVVEELIRKESNGTISFGNYKLSSKSKVSDFEYQGDLYKVKTFQEITKLEKNGMFVYESVPGTTVFHLDSKDDVLSFEVTGNDTAQITLELEPEKEYEIYNNDDLLGRMKTNLGGKLVFSLELGEDTKEKIKVVKL</sequence>
<keyword evidence="2" id="KW-1185">Reference proteome</keyword>
<reference evidence="1 2" key="1">
    <citation type="submission" date="2020-07" db="EMBL/GenBank/DDBJ databases">
        <title>Characterization and genome sequencing of isolate MD1, a novel member within the family Lachnospiraceae.</title>
        <authorList>
            <person name="Rettenmaier R."/>
            <person name="Di Bello L."/>
            <person name="Zinser C."/>
            <person name="Scheitz K."/>
            <person name="Liebl W."/>
            <person name="Zverlov V."/>
        </authorList>
    </citation>
    <scope>NUCLEOTIDE SEQUENCE [LARGE SCALE GENOMIC DNA]</scope>
    <source>
        <strain evidence="1 2">MD1</strain>
    </source>
</reference>